<dbReference type="GO" id="GO:0005737">
    <property type="term" value="C:cytoplasm"/>
    <property type="evidence" value="ECO:0007669"/>
    <property type="project" value="UniProtKB-ARBA"/>
</dbReference>
<keyword evidence="2" id="KW-0813">Transport</keyword>
<dbReference type="GO" id="GO:0016226">
    <property type="term" value="P:iron-sulfur cluster assembly"/>
    <property type="evidence" value="ECO:0007669"/>
    <property type="project" value="InterPro"/>
</dbReference>
<protein>
    <submittedName>
        <fullName evidence="4">Uncharacterized protein</fullName>
    </submittedName>
</protein>
<dbReference type="GO" id="GO:0008199">
    <property type="term" value="F:ferric iron binding"/>
    <property type="evidence" value="ECO:0007669"/>
    <property type="project" value="InterPro"/>
</dbReference>
<keyword evidence="2" id="KW-0406">Ion transport</keyword>
<evidence type="ECO:0000256" key="1">
    <source>
        <dbReference type="ARBA" id="ARBA00008183"/>
    </source>
</evidence>
<dbReference type="PRINTS" id="PR00904">
    <property type="entry name" value="FRATAXIN"/>
</dbReference>
<evidence type="ECO:0000313" key="4">
    <source>
        <dbReference type="Ensembl" id="ENSGACP00000046991.1"/>
    </source>
</evidence>
<keyword evidence="5" id="KW-1185">Reference proteome</keyword>
<accession>A0AAQ4Q9W9</accession>
<dbReference type="InterPro" id="IPR036524">
    <property type="entry name" value="Frataxin/CyaY_sf"/>
</dbReference>
<organism evidence="4 5">
    <name type="scientific">Gasterosteus aculeatus aculeatus</name>
    <name type="common">three-spined stickleback</name>
    <dbReference type="NCBI Taxonomy" id="481459"/>
    <lineage>
        <taxon>Eukaryota</taxon>
        <taxon>Metazoa</taxon>
        <taxon>Chordata</taxon>
        <taxon>Craniata</taxon>
        <taxon>Vertebrata</taxon>
        <taxon>Euteleostomi</taxon>
        <taxon>Actinopterygii</taxon>
        <taxon>Neopterygii</taxon>
        <taxon>Teleostei</taxon>
        <taxon>Neoteleostei</taxon>
        <taxon>Acanthomorphata</taxon>
        <taxon>Eupercaria</taxon>
        <taxon>Perciformes</taxon>
        <taxon>Cottioidei</taxon>
        <taxon>Gasterosteales</taxon>
        <taxon>Gasterosteidae</taxon>
        <taxon>Gasterosteus</taxon>
    </lineage>
</organism>
<evidence type="ECO:0000313" key="5">
    <source>
        <dbReference type="Proteomes" id="UP000007635"/>
    </source>
</evidence>
<keyword evidence="2" id="KW-0410">Iron transport</keyword>
<dbReference type="Gene3D" id="3.30.920.10">
    <property type="entry name" value="Frataxin/CyaY"/>
    <property type="match status" value="1"/>
</dbReference>
<reference evidence="4 5" key="1">
    <citation type="journal article" date="2021" name="G3 (Bethesda)">
        <title>Improved contiguity of the threespine stickleback genome using long-read sequencing.</title>
        <authorList>
            <person name="Nath S."/>
            <person name="Shaw D.E."/>
            <person name="White M.A."/>
        </authorList>
    </citation>
    <scope>NUCLEOTIDE SEQUENCE [LARGE SCALE GENOMIC DNA]</scope>
    <source>
        <strain evidence="4 5">Lake Benthic</strain>
    </source>
</reference>
<dbReference type="GO" id="GO:0006826">
    <property type="term" value="P:iron ion transport"/>
    <property type="evidence" value="ECO:0007669"/>
    <property type="project" value="UniProtKB-KW"/>
</dbReference>
<dbReference type="InterPro" id="IPR002908">
    <property type="entry name" value="Frataxin/CyaY"/>
</dbReference>
<keyword evidence="3" id="KW-0408">Iron</keyword>
<reference evidence="4" key="2">
    <citation type="submission" date="2025-08" db="UniProtKB">
        <authorList>
            <consortium name="Ensembl"/>
        </authorList>
    </citation>
    <scope>IDENTIFICATION</scope>
</reference>
<proteinExistence type="inferred from homology"/>
<dbReference type="AlphaFoldDB" id="A0AAQ4Q9W9"/>
<reference evidence="4" key="3">
    <citation type="submission" date="2025-09" db="UniProtKB">
        <authorList>
            <consortium name="Ensembl"/>
        </authorList>
    </citation>
    <scope>IDENTIFICATION</scope>
</reference>
<dbReference type="Proteomes" id="UP000007635">
    <property type="component" value="Unassembled WGS sequence"/>
</dbReference>
<sequence>RRRRRSSSASHSLSEGAYDELAEETLDALSDYLEDLADSPFTEADYDVVFSVSSSVSHGIVSLHSSVFTHCQQALGRLSVGTGWTGKWAVTCGVLRLMLSCGYRLGHLGSRFTVKPSLCFCVFTRMQDPLACRPL</sequence>
<comment type="similarity">
    <text evidence="1">Belongs to the frataxin family.</text>
</comment>
<dbReference type="Ensembl" id="ENSGACT00000040276.1">
    <property type="protein sequence ID" value="ENSGACP00000046991.1"/>
    <property type="gene ID" value="ENSGACG00000037243.1"/>
</dbReference>
<name>A0AAQ4Q9W9_GASAC</name>
<evidence type="ECO:0000256" key="3">
    <source>
        <dbReference type="ARBA" id="ARBA00023004"/>
    </source>
</evidence>
<evidence type="ECO:0000256" key="2">
    <source>
        <dbReference type="ARBA" id="ARBA00022496"/>
    </source>
</evidence>